<proteinExistence type="predicted"/>
<dbReference type="EC" id="3.4.21.89" evidence="5"/>
<dbReference type="SUPFAM" id="SSF51306">
    <property type="entry name" value="LexA/Signal peptidase"/>
    <property type="match status" value="1"/>
</dbReference>
<evidence type="ECO:0000256" key="6">
    <source>
        <dbReference type="SAM" id="Phobius"/>
    </source>
</evidence>
<dbReference type="GO" id="GO:0006465">
    <property type="term" value="P:signal peptide processing"/>
    <property type="evidence" value="ECO:0007669"/>
    <property type="project" value="UniProtKB-UniRule"/>
</dbReference>
<dbReference type="PANTHER" id="PTHR10806">
    <property type="entry name" value="SIGNAL PEPTIDASE COMPLEX CATALYTIC SUBUNIT SEC11"/>
    <property type="match status" value="1"/>
</dbReference>
<dbReference type="InterPro" id="IPR001733">
    <property type="entry name" value="Peptidase_S26B"/>
</dbReference>
<evidence type="ECO:0000256" key="3">
    <source>
        <dbReference type="ARBA" id="ARBA00022989"/>
    </source>
</evidence>
<dbReference type="PANTHER" id="PTHR10806:SF6">
    <property type="entry name" value="SIGNAL PEPTIDASE COMPLEX CATALYTIC SUBUNIT SEC11"/>
    <property type="match status" value="1"/>
</dbReference>
<evidence type="ECO:0000256" key="5">
    <source>
        <dbReference type="NCBIfam" id="TIGR02228"/>
    </source>
</evidence>
<reference evidence="7 8" key="1">
    <citation type="submission" date="2020-11" db="EMBL/GenBank/DDBJ databases">
        <title>Arthrobacter antarcticus sp. nov., isolated from Antarctic Soil.</title>
        <authorList>
            <person name="Li J."/>
        </authorList>
    </citation>
    <scope>NUCLEOTIDE SEQUENCE [LARGE SCALE GENOMIC DNA]</scope>
    <source>
        <strain evidence="7 8">Z1-20</strain>
    </source>
</reference>
<dbReference type="CDD" id="cd06530">
    <property type="entry name" value="S26_SPase_I"/>
    <property type="match status" value="1"/>
</dbReference>
<feature type="transmembrane region" description="Helical" evidence="6">
    <location>
        <begin position="137"/>
        <end position="155"/>
    </location>
</feature>
<dbReference type="Proteomes" id="UP000655366">
    <property type="component" value="Unassembled WGS sequence"/>
</dbReference>
<comment type="subcellular location">
    <subcellularLocation>
        <location evidence="1">Membrane</location>
    </subcellularLocation>
</comment>
<dbReference type="GO" id="GO:0016020">
    <property type="term" value="C:membrane"/>
    <property type="evidence" value="ECO:0007669"/>
    <property type="project" value="UniProtKB-SubCell"/>
</dbReference>
<dbReference type="GO" id="GO:0004252">
    <property type="term" value="F:serine-type endopeptidase activity"/>
    <property type="evidence" value="ECO:0007669"/>
    <property type="project" value="UniProtKB-UniRule"/>
</dbReference>
<keyword evidence="3 6" id="KW-1133">Transmembrane helix</keyword>
<dbReference type="GO" id="GO:0009003">
    <property type="term" value="F:signal peptidase activity"/>
    <property type="evidence" value="ECO:0007669"/>
    <property type="project" value="UniProtKB-EC"/>
</dbReference>
<dbReference type="InterPro" id="IPR019533">
    <property type="entry name" value="Peptidase_S26"/>
</dbReference>
<dbReference type="AlphaFoldDB" id="A0A931CPY6"/>
<dbReference type="NCBIfam" id="TIGR02228">
    <property type="entry name" value="sigpep_I_arch"/>
    <property type="match status" value="1"/>
</dbReference>
<evidence type="ECO:0000256" key="4">
    <source>
        <dbReference type="ARBA" id="ARBA00023136"/>
    </source>
</evidence>
<keyword evidence="8" id="KW-1185">Reference proteome</keyword>
<organism evidence="7 8">
    <name type="scientific">Arthrobacter terrae</name>
    <dbReference type="NCBI Taxonomy" id="2935737"/>
    <lineage>
        <taxon>Bacteria</taxon>
        <taxon>Bacillati</taxon>
        <taxon>Actinomycetota</taxon>
        <taxon>Actinomycetes</taxon>
        <taxon>Micrococcales</taxon>
        <taxon>Micrococcaceae</taxon>
        <taxon>Arthrobacter</taxon>
    </lineage>
</organism>
<name>A0A931CPY6_9MICC</name>
<evidence type="ECO:0000256" key="2">
    <source>
        <dbReference type="ARBA" id="ARBA00022692"/>
    </source>
</evidence>
<evidence type="ECO:0000313" key="7">
    <source>
        <dbReference type="EMBL" id="MBG0738849.1"/>
    </source>
</evidence>
<evidence type="ECO:0000313" key="8">
    <source>
        <dbReference type="Proteomes" id="UP000655366"/>
    </source>
</evidence>
<sequence>MTTALVVIAVAAFLLLAIGPRLMGYQTTTMLTGSMSPGINPGDVVVAGQVPVADIKVGDVITYHIPIEDHRVETHRVVEIKTGDDGLTAVRTKGDANQGIDPWTATLQGQTIYRHVGTIPYLGAAIRALRAPVVSTILMYGVPAILVIGVLLTIWRKEPDKADPTTVTTTTRPA</sequence>
<accession>A0A931CPY6</accession>
<keyword evidence="4 6" id="KW-0472">Membrane</keyword>
<protein>
    <recommendedName>
        <fullName evidence="5">Signal peptidase I</fullName>
        <ecNumber evidence="5">3.4.21.89</ecNumber>
    </recommendedName>
</protein>
<dbReference type="InterPro" id="IPR036286">
    <property type="entry name" value="LexA/Signal_pep-like_sf"/>
</dbReference>
<keyword evidence="7" id="KW-0378">Hydrolase</keyword>
<keyword evidence="2 6" id="KW-0812">Transmembrane</keyword>
<evidence type="ECO:0000256" key="1">
    <source>
        <dbReference type="ARBA" id="ARBA00004370"/>
    </source>
</evidence>
<gene>
    <name evidence="7" type="ORF">IV500_05365</name>
</gene>
<dbReference type="EMBL" id="JADNYM010000006">
    <property type="protein sequence ID" value="MBG0738849.1"/>
    <property type="molecule type" value="Genomic_DNA"/>
</dbReference>
<comment type="caution">
    <text evidence="7">The sequence shown here is derived from an EMBL/GenBank/DDBJ whole genome shotgun (WGS) entry which is preliminary data.</text>
</comment>